<dbReference type="RefSeq" id="WP_125979262.1">
    <property type="nucleotide sequence ID" value="NZ_QXGL01000001.1"/>
</dbReference>
<reference evidence="3 4" key="1">
    <citation type="submission" date="2018-09" db="EMBL/GenBank/DDBJ databases">
        <title>Characterization of the phylogenetic diversity of five novel species belonging to the genus Bifidobacterium.</title>
        <authorList>
            <person name="Lugli G.A."/>
            <person name="Duranti S."/>
            <person name="Milani C."/>
        </authorList>
    </citation>
    <scope>NUCLEOTIDE SEQUENCE [LARGE SCALE GENOMIC DNA]</scope>
    <source>
        <strain evidence="3 4">2034B</strain>
    </source>
</reference>
<accession>A0A430FM17</accession>
<dbReference type="EMBL" id="QXGL01000001">
    <property type="protein sequence ID" value="RSX53965.1"/>
    <property type="molecule type" value="Genomic_DNA"/>
</dbReference>
<dbReference type="OrthoDB" id="3240317at2"/>
<dbReference type="AlphaFoldDB" id="A0A430FM17"/>
<keyword evidence="1" id="KW-0175">Coiled coil</keyword>
<gene>
    <name evidence="3" type="ORF">D2E25_0271</name>
</gene>
<feature type="coiled-coil region" evidence="1">
    <location>
        <begin position="30"/>
        <end position="57"/>
    </location>
</feature>
<name>A0A430FM17_9BIFI</name>
<sequence length="134" mass="14806">MMQSTTQALDALNTPPAATNDGPSLEHRLFLQQAQRIAIIDNQIKELQEERESIKQQILVSHPTPGTYEAGALTVTVKNGARRLDARKLEKAYPADKYPQLYKNALDTKMVRQQFAPAALEAYQTASSPTVVVA</sequence>
<organism evidence="3 4">
    <name type="scientific">Bifidobacterium goeldii</name>
    <dbReference type="NCBI Taxonomy" id="2306975"/>
    <lineage>
        <taxon>Bacteria</taxon>
        <taxon>Bacillati</taxon>
        <taxon>Actinomycetota</taxon>
        <taxon>Actinomycetes</taxon>
        <taxon>Bifidobacteriales</taxon>
        <taxon>Bifidobacteriaceae</taxon>
        <taxon>Bifidobacterium</taxon>
    </lineage>
</organism>
<comment type="caution">
    <text evidence="3">The sequence shown here is derived from an EMBL/GenBank/DDBJ whole genome shotgun (WGS) entry which is preliminary data.</text>
</comment>
<protein>
    <submittedName>
        <fullName evidence="3">Uncharacterized protein</fullName>
    </submittedName>
</protein>
<proteinExistence type="predicted"/>
<evidence type="ECO:0000256" key="1">
    <source>
        <dbReference type="SAM" id="Coils"/>
    </source>
</evidence>
<evidence type="ECO:0000256" key="2">
    <source>
        <dbReference type="SAM" id="MobiDB-lite"/>
    </source>
</evidence>
<keyword evidence="4" id="KW-1185">Reference proteome</keyword>
<feature type="region of interest" description="Disordered" evidence="2">
    <location>
        <begin position="1"/>
        <end position="23"/>
    </location>
</feature>
<evidence type="ECO:0000313" key="3">
    <source>
        <dbReference type="EMBL" id="RSX53965.1"/>
    </source>
</evidence>
<evidence type="ECO:0000313" key="4">
    <source>
        <dbReference type="Proteomes" id="UP000287533"/>
    </source>
</evidence>
<dbReference type="Proteomes" id="UP000287533">
    <property type="component" value="Unassembled WGS sequence"/>
</dbReference>